<dbReference type="PANTHER" id="PTHR30183:SF9">
    <property type="entry name" value="THIAMINE TRANSPORT SYSTEM PERMEASE PROTEIN THIP"/>
    <property type="match status" value="1"/>
</dbReference>
<evidence type="ECO:0000256" key="1">
    <source>
        <dbReference type="ARBA" id="ARBA00004429"/>
    </source>
</evidence>
<evidence type="ECO:0000256" key="6">
    <source>
        <dbReference type="ARBA" id="ARBA00022519"/>
    </source>
</evidence>
<keyword evidence="7 11" id="KW-0812">Transmembrane</keyword>
<keyword evidence="8" id="KW-0677">Repeat</keyword>
<dbReference type="PROSITE" id="PS50928">
    <property type="entry name" value="ABC_TM1"/>
    <property type="match status" value="2"/>
</dbReference>
<feature type="transmembrane region" description="Helical" evidence="11">
    <location>
        <begin position="529"/>
        <end position="550"/>
    </location>
</feature>
<evidence type="ECO:0000256" key="7">
    <source>
        <dbReference type="ARBA" id="ARBA00022692"/>
    </source>
</evidence>
<feature type="transmembrane region" description="Helical" evidence="11">
    <location>
        <begin position="364"/>
        <end position="386"/>
    </location>
</feature>
<dbReference type="InterPro" id="IPR035906">
    <property type="entry name" value="MetI-like_sf"/>
</dbReference>
<dbReference type="InterPro" id="IPR000515">
    <property type="entry name" value="MetI-like"/>
</dbReference>
<evidence type="ECO:0000256" key="4">
    <source>
        <dbReference type="ARBA" id="ARBA00022448"/>
    </source>
</evidence>
<reference evidence="14" key="1">
    <citation type="submission" date="2016-11" db="EMBL/GenBank/DDBJ databases">
        <authorList>
            <person name="Varghese N."/>
            <person name="Submissions S."/>
        </authorList>
    </citation>
    <scope>NUCLEOTIDE SEQUENCE [LARGE SCALE GENOMIC DNA]</scope>
    <source>
        <strain evidence="14">CGMCC 1.10835</strain>
    </source>
</reference>
<dbReference type="GO" id="GO:0005886">
    <property type="term" value="C:plasma membrane"/>
    <property type="evidence" value="ECO:0007669"/>
    <property type="project" value="UniProtKB-SubCell"/>
</dbReference>
<evidence type="ECO:0000256" key="2">
    <source>
        <dbReference type="ARBA" id="ARBA00011650"/>
    </source>
</evidence>
<name>A0A1M6U783_9GAMM</name>
<dbReference type="InterPro" id="IPR005947">
    <property type="entry name" value="ThiP_ABC_transpt"/>
</dbReference>
<dbReference type="Proteomes" id="UP000184497">
    <property type="component" value="Unassembled WGS sequence"/>
</dbReference>
<evidence type="ECO:0000259" key="12">
    <source>
        <dbReference type="PROSITE" id="PS50928"/>
    </source>
</evidence>
<keyword evidence="9 11" id="KW-1133">Transmembrane helix</keyword>
<feature type="transmembrane region" description="Helical" evidence="11">
    <location>
        <begin position="319"/>
        <end position="344"/>
    </location>
</feature>
<gene>
    <name evidence="13" type="ORF">SAMN05216369_2634</name>
</gene>
<dbReference type="CDD" id="cd06261">
    <property type="entry name" value="TM_PBP2"/>
    <property type="match status" value="2"/>
</dbReference>
<feature type="transmembrane region" description="Helical" evidence="11">
    <location>
        <begin position="219"/>
        <end position="240"/>
    </location>
</feature>
<dbReference type="RefSeq" id="WP_084063582.1">
    <property type="nucleotide sequence ID" value="NZ_FRAQ01000002.1"/>
</dbReference>
<accession>A0A1M6U783</accession>
<evidence type="ECO:0000256" key="3">
    <source>
        <dbReference type="ARBA" id="ARBA00016947"/>
    </source>
</evidence>
<keyword evidence="14" id="KW-1185">Reference proteome</keyword>
<feature type="transmembrane region" description="Helical" evidence="11">
    <location>
        <begin position="260"/>
        <end position="281"/>
    </location>
</feature>
<dbReference type="STRING" id="564117.SAMN05216369_2634"/>
<feature type="transmembrane region" description="Helical" evidence="11">
    <location>
        <begin position="430"/>
        <end position="449"/>
    </location>
</feature>
<dbReference type="GO" id="GO:0022857">
    <property type="term" value="F:transmembrane transporter activity"/>
    <property type="evidence" value="ECO:0007669"/>
    <property type="project" value="InterPro"/>
</dbReference>
<keyword evidence="5" id="KW-1003">Cell membrane</keyword>
<feature type="domain" description="ABC transmembrane type-1" evidence="12">
    <location>
        <begin position="76"/>
        <end position="281"/>
    </location>
</feature>
<organism evidence="13 14">
    <name type="scientific">Marinobacter antarcticus</name>
    <dbReference type="NCBI Taxonomy" id="564117"/>
    <lineage>
        <taxon>Bacteria</taxon>
        <taxon>Pseudomonadati</taxon>
        <taxon>Pseudomonadota</taxon>
        <taxon>Gammaproteobacteria</taxon>
        <taxon>Pseudomonadales</taxon>
        <taxon>Marinobacteraceae</taxon>
        <taxon>Marinobacter</taxon>
    </lineage>
</organism>
<dbReference type="PANTHER" id="PTHR30183">
    <property type="entry name" value="MOLYBDENUM TRANSPORT SYSTEM PERMEASE PROTEIN MODB"/>
    <property type="match status" value="1"/>
</dbReference>
<dbReference type="NCBIfam" id="TIGR01253">
    <property type="entry name" value="thiP"/>
    <property type="match status" value="1"/>
</dbReference>
<feature type="transmembrane region" description="Helical" evidence="11">
    <location>
        <begin position="487"/>
        <end position="509"/>
    </location>
</feature>
<evidence type="ECO:0000256" key="8">
    <source>
        <dbReference type="ARBA" id="ARBA00022737"/>
    </source>
</evidence>
<feature type="transmembrane region" description="Helical" evidence="11">
    <location>
        <begin position="113"/>
        <end position="136"/>
    </location>
</feature>
<feature type="transmembrane region" description="Helical" evidence="11">
    <location>
        <begin position="76"/>
        <end position="101"/>
    </location>
</feature>
<comment type="subcellular location">
    <subcellularLocation>
        <location evidence="1">Cell inner membrane</location>
        <topology evidence="1">Multi-pass membrane protein</topology>
    </subcellularLocation>
    <subcellularLocation>
        <location evidence="11">Cell membrane</location>
        <topology evidence="11">Multi-pass membrane protein</topology>
    </subcellularLocation>
</comment>
<dbReference type="Pfam" id="PF00528">
    <property type="entry name" value="BPD_transp_1"/>
    <property type="match status" value="1"/>
</dbReference>
<sequence>MSYQRRSERRSQWRSQWHSQCHSAPFSHPGWRLWPGLAIASALIVLAVAGLGALIWEASLPDLSELWRNRYLRTVVTFTVWQAFLSVVLSLLVAVPIARILARQPVFPGRAVLLRLMELSLVLPSIVAVSGLVSVYGRQGWFTGLANDWLGASWNLYGINGIVLAHVFFNAPLAARILLQAIESAPASQRRVAAQLGLGRWWYWRAVEWPAVKPVMPGLAALVFTLCFTSFAIVMTLGGGPAATTIEVAIYQSLRFEFDAGQAALLAMVQLVICGFLWWLAARHGLTASLLPDRQVASHRSKAGSSLWARLGDGTTLGLFLLFLVMPLMAILLRGLPGMGSAFFPDSSFSVNPALLDATLRSLAIALPAGLMSVSAALLILACGTTASRPAITRLTDVAAYLPLMVPPLVLGTGLFLLFRPSLGNSSEGLVLVTLINAMMALPFVLQMLRGPMGNLDAASRQQADQLGVLGWYRWRWLHWPRLRRPLALAMAYGTGLSLGDFGVIALFGSPGQPTLPVLLYQQLGSYRIDAAAATGLWLVLLLLILFSLFNRLGSPLFRNGLAINSSRTAPEHEHA</sequence>
<dbReference type="SUPFAM" id="SSF161098">
    <property type="entry name" value="MetI-like"/>
    <property type="match status" value="2"/>
</dbReference>
<evidence type="ECO:0000313" key="14">
    <source>
        <dbReference type="Proteomes" id="UP000184497"/>
    </source>
</evidence>
<evidence type="ECO:0000256" key="11">
    <source>
        <dbReference type="RuleBase" id="RU363032"/>
    </source>
</evidence>
<protein>
    <recommendedName>
        <fullName evidence="3">Thiamine transport system permease protein ThiP</fullName>
    </recommendedName>
</protein>
<dbReference type="OrthoDB" id="7066776at2"/>
<feature type="transmembrane region" description="Helical" evidence="11">
    <location>
        <begin position="33"/>
        <end position="56"/>
    </location>
</feature>
<dbReference type="Gene3D" id="1.10.3720.10">
    <property type="entry name" value="MetI-like"/>
    <property type="match status" value="2"/>
</dbReference>
<proteinExistence type="inferred from homology"/>
<evidence type="ECO:0000313" key="13">
    <source>
        <dbReference type="EMBL" id="SHK64938.1"/>
    </source>
</evidence>
<feature type="transmembrane region" description="Helical" evidence="11">
    <location>
        <begin position="398"/>
        <end position="418"/>
    </location>
</feature>
<evidence type="ECO:0000256" key="10">
    <source>
        <dbReference type="ARBA" id="ARBA00023136"/>
    </source>
</evidence>
<feature type="domain" description="ABC transmembrane type-1" evidence="12">
    <location>
        <begin position="359"/>
        <end position="550"/>
    </location>
</feature>
<dbReference type="EMBL" id="FRAQ01000002">
    <property type="protein sequence ID" value="SHK64938.1"/>
    <property type="molecule type" value="Genomic_DNA"/>
</dbReference>
<comment type="subunit">
    <text evidence="2">The complex is composed of two ATP-binding proteins (ThiQ), two transmembrane proteins (ThiP) and a solute-binding protein (ThiB).</text>
</comment>
<keyword evidence="6" id="KW-0997">Cell inner membrane</keyword>
<keyword evidence="4 11" id="KW-0813">Transport</keyword>
<dbReference type="AlphaFoldDB" id="A0A1M6U783"/>
<dbReference type="GO" id="GO:0015888">
    <property type="term" value="P:thiamine transport"/>
    <property type="evidence" value="ECO:0007669"/>
    <property type="project" value="InterPro"/>
</dbReference>
<feature type="transmembrane region" description="Helical" evidence="11">
    <location>
        <begin position="156"/>
        <end position="179"/>
    </location>
</feature>
<evidence type="ECO:0000256" key="9">
    <source>
        <dbReference type="ARBA" id="ARBA00022989"/>
    </source>
</evidence>
<evidence type="ECO:0000256" key="5">
    <source>
        <dbReference type="ARBA" id="ARBA00022475"/>
    </source>
</evidence>
<keyword evidence="10 11" id="KW-0472">Membrane</keyword>
<comment type="similarity">
    <text evidence="11">Belongs to the binding-protein-dependent transport system permease family.</text>
</comment>